<reference evidence="1" key="1">
    <citation type="submission" date="2014-11" db="EMBL/GenBank/DDBJ databases">
        <authorList>
            <person name="Amaro Gonzalez C."/>
        </authorList>
    </citation>
    <scope>NUCLEOTIDE SEQUENCE</scope>
</reference>
<evidence type="ECO:0000313" key="1">
    <source>
        <dbReference type="EMBL" id="JAH07686.1"/>
    </source>
</evidence>
<dbReference type="EMBL" id="GBXM01100891">
    <property type="protein sequence ID" value="JAH07686.1"/>
    <property type="molecule type" value="Transcribed_RNA"/>
</dbReference>
<dbReference type="AlphaFoldDB" id="A0A0E9PSS8"/>
<accession>A0A0E9PSS8</accession>
<protein>
    <submittedName>
        <fullName evidence="1">Uncharacterized protein</fullName>
    </submittedName>
</protein>
<organism evidence="1">
    <name type="scientific">Anguilla anguilla</name>
    <name type="common">European freshwater eel</name>
    <name type="synonym">Muraena anguilla</name>
    <dbReference type="NCBI Taxonomy" id="7936"/>
    <lineage>
        <taxon>Eukaryota</taxon>
        <taxon>Metazoa</taxon>
        <taxon>Chordata</taxon>
        <taxon>Craniata</taxon>
        <taxon>Vertebrata</taxon>
        <taxon>Euteleostomi</taxon>
        <taxon>Actinopterygii</taxon>
        <taxon>Neopterygii</taxon>
        <taxon>Teleostei</taxon>
        <taxon>Anguilliformes</taxon>
        <taxon>Anguillidae</taxon>
        <taxon>Anguilla</taxon>
    </lineage>
</organism>
<name>A0A0E9PSS8_ANGAN</name>
<proteinExistence type="predicted"/>
<sequence length="17" mass="2037">MASLLLKTRKRYRSTVL</sequence>
<reference evidence="1" key="2">
    <citation type="journal article" date="2015" name="Fish Shellfish Immunol.">
        <title>Early steps in the European eel (Anguilla anguilla)-Vibrio vulnificus interaction in the gills: Role of the RtxA13 toxin.</title>
        <authorList>
            <person name="Callol A."/>
            <person name="Pajuelo D."/>
            <person name="Ebbesson L."/>
            <person name="Teles M."/>
            <person name="MacKenzie S."/>
            <person name="Amaro C."/>
        </authorList>
    </citation>
    <scope>NUCLEOTIDE SEQUENCE</scope>
</reference>